<dbReference type="SUPFAM" id="SSF51658">
    <property type="entry name" value="Xylose isomerase-like"/>
    <property type="match status" value="1"/>
</dbReference>
<proteinExistence type="predicted"/>
<reference evidence="4" key="1">
    <citation type="submission" date="2016-06" db="EMBL/GenBank/DDBJ databases">
        <authorList>
            <person name="Varghese N."/>
            <person name="Submissions Spin"/>
        </authorList>
    </citation>
    <scope>NUCLEOTIDE SEQUENCE [LARGE SCALE GENOMIC DNA]</scope>
    <source>
        <strain evidence="4">DSM 44815</strain>
    </source>
</reference>
<dbReference type="InterPro" id="IPR036237">
    <property type="entry name" value="Xyl_isomerase-like_sf"/>
</dbReference>
<dbReference type="AlphaFoldDB" id="A0A1A8ZF14"/>
<dbReference type="Pfam" id="PF01261">
    <property type="entry name" value="AP_endonuc_2"/>
    <property type="match status" value="1"/>
</dbReference>
<dbReference type="InterPro" id="IPR013022">
    <property type="entry name" value="Xyl_isomerase-like_TIM-brl"/>
</dbReference>
<dbReference type="EMBL" id="LT594323">
    <property type="protein sequence ID" value="SBT42397.1"/>
    <property type="molecule type" value="Genomic_DNA"/>
</dbReference>
<dbReference type="InterPro" id="IPR050312">
    <property type="entry name" value="IolE/XylAMocC-like"/>
</dbReference>
<feature type="domain" description="Xylose isomerase-like TIM barrel" evidence="2">
    <location>
        <begin position="60"/>
        <end position="290"/>
    </location>
</feature>
<gene>
    <name evidence="3" type="ORF">GA0070611_1965</name>
</gene>
<evidence type="ECO:0000313" key="4">
    <source>
        <dbReference type="Proteomes" id="UP000199385"/>
    </source>
</evidence>
<protein>
    <submittedName>
        <fullName evidence="3">Sugar phosphate isomerase/epimerase</fullName>
    </submittedName>
</protein>
<evidence type="ECO:0000259" key="2">
    <source>
        <dbReference type="Pfam" id="PF01261"/>
    </source>
</evidence>
<feature type="region of interest" description="Disordered" evidence="1">
    <location>
        <begin position="1"/>
        <end position="29"/>
    </location>
</feature>
<evidence type="ECO:0000313" key="3">
    <source>
        <dbReference type="EMBL" id="SBT42397.1"/>
    </source>
</evidence>
<name>A0A1A8ZF14_9ACTN</name>
<sequence length="302" mass="31388">MTAPGRAASGPAASGPAASGPAASGPAGVGRPADRLGLARFSFNQATAKHWPLAEAVAGCVAAGVPGIGLWREPVQEYGLARSARLVRDAGLAVTSLCRGGFFTGGDWRDENRRAIEEAAVLGTSVLVLVSGGLPDGDRDVDGARWRVADAIAELAPEAAAAGVTLAVEPLHPMFCADRCVIATLGQALDIAERFDPGVVGVVVDTYHVWWDDTVYAQIARAGQRIAAFQVADWVTPLPAGVLLGRALPGRGCVQLRRLREAVDAAGYRGPIEVEVFDADLWSRPGPEILAATVDAYLAHLS</sequence>
<dbReference type="PANTHER" id="PTHR12110">
    <property type="entry name" value="HYDROXYPYRUVATE ISOMERASE"/>
    <property type="match status" value="1"/>
</dbReference>
<dbReference type="GO" id="GO:0016853">
    <property type="term" value="F:isomerase activity"/>
    <property type="evidence" value="ECO:0007669"/>
    <property type="project" value="UniProtKB-KW"/>
</dbReference>
<keyword evidence="4" id="KW-1185">Reference proteome</keyword>
<dbReference type="PANTHER" id="PTHR12110:SF52">
    <property type="entry name" value="XYLOSE ISOMERASE"/>
    <property type="match status" value="1"/>
</dbReference>
<dbReference type="Proteomes" id="UP000199385">
    <property type="component" value="Chromosome I"/>
</dbReference>
<keyword evidence="3" id="KW-0413">Isomerase</keyword>
<organism evidence="3 4">
    <name type="scientific">Micromonospora auratinigra</name>
    <dbReference type="NCBI Taxonomy" id="261654"/>
    <lineage>
        <taxon>Bacteria</taxon>
        <taxon>Bacillati</taxon>
        <taxon>Actinomycetota</taxon>
        <taxon>Actinomycetes</taxon>
        <taxon>Micromonosporales</taxon>
        <taxon>Micromonosporaceae</taxon>
        <taxon>Micromonospora</taxon>
    </lineage>
</organism>
<evidence type="ECO:0000256" key="1">
    <source>
        <dbReference type="SAM" id="MobiDB-lite"/>
    </source>
</evidence>
<dbReference type="STRING" id="261654.GA0070611_1965"/>
<dbReference type="Gene3D" id="3.20.20.150">
    <property type="entry name" value="Divalent-metal-dependent TIM barrel enzymes"/>
    <property type="match status" value="1"/>
</dbReference>
<dbReference type="PATRIC" id="fig|261654.4.peg.2000"/>
<accession>A0A1A8ZF14</accession>